<evidence type="ECO:0000256" key="2">
    <source>
        <dbReference type="SAM" id="SignalP"/>
    </source>
</evidence>
<protein>
    <recommendedName>
        <fullName evidence="5">LPXTG cell wall anchor domain-containing protein</fullName>
    </recommendedName>
</protein>
<name>A0ABW2WGA9_9ACTN</name>
<feature type="region of interest" description="Disordered" evidence="1">
    <location>
        <begin position="138"/>
        <end position="164"/>
    </location>
</feature>
<evidence type="ECO:0000313" key="3">
    <source>
        <dbReference type="EMBL" id="MFD0318313.1"/>
    </source>
</evidence>
<sequence>MRPTARVLSVVVLAGTALTCAIPVVAAEPTAEVSPAAVRPGGTVTVSVSCDPLGGPAPATIEATSQAFEAGTVELEQIPTTLDTGTGPAYEGTAKIAPAGNFEEEDAWSVDGTCPAPPGGQGKQWSATFTVTVGGGATHHPTHHPTHQPTHKPRPCPSPHHDSCAGAGVQHGVHAGEGGTFTDSATALVTGGLLVAGALGAAVYRVRRKEPTAGA</sequence>
<evidence type="ECO:0008006" key="5">
    <source>
        <dbReference type="Google" id="ProtNLM"/>
    </source>
</evidence>
<dbReference type="Proteomes" id="UP001597023">
    <property type="component" value="Unassembled WGS sequence"/>
</dbReference>
<comment type="caution">
    <text evidence="3">The sequence shown here is derived from an EMBL/GenBank/DDBJ whole genome shotgun (WGS) entry which is preliminary data.</text>
</comment>
<organism evidence="3 4">
    <name type="scientific">Streptomyces flavalbus</name>
    <dbReference type="NCBI Taxonomy" id="2665155"/>
    <lineage>
        <taxon>Bacteria</taxon>
        <taxon>Bacillati</taxon>
        <taxon>Actinomycetota</taxon>
        <taxon>Actinomycetes</taxon>
        <taxon>Kitasatosporales</taxon>
        <taxon>Streptomycetaceae</taxon>
        <taxon>Streptomyces</taxon>
    </lineage>
</organism>
<feature type="signal peptide" evidence="2">
    <location>
        <begin position="1"/>
        <end position="26"/>
    </location>
</feature>
<accession>A0ABW2WGA9</accession>
<keyword evidence="2" id="KW-0732">Signal</keyword>
<feature type="chain" id="PRO_5046164871" description="LPXTG cell wall anchor domain-containing protein" evidence="2">
    <location>
        <begin position="27"/>
        <end position="215"/>
    </location>
</feature>
<evidence type="ECO:0000256" key="1">
    <source>
        <dbReference type="SAM" id="MobiDB-lite"/>
    </source>
</evidence>
<reference evidence="4" key="1">
    <citation type="journal article" date="2019" name="Int. J. Syst. Evol. Microbiol.">
        <title>The Global Catalogue of Microorganisms (GCM) 10K type strain sequencing project: providing services to taxonomists for standard genome sequencing and annotation.</title>
        <authorList>
            <consortium name="The Broad Institute Genomics Platform"/>
            <consortium name="The Broad Institute Genome Sequencing Center for Infectious Disease"/>
            <person name="Wu L."/>
            <person name="Ma J."/>
        </authorList>
    </citation>
    <scope>NUCLEOTIDE SEQUENCE [LARGE SCALE GENOMIC DNA]</scope>
    <source>
        <strain evidence="4">CGMCC 4.7400</strain>
    </source>
</reference>
<dbReference type="EMBL" id="JBHTEB010000001">
    <property type="protein sequence ID" value="MFD0318313.1"/>
    <property type="molecule type" value="Genomic_DNA"/>
</dbReference>
<dbReference type="RefSeq" id="WP_381615096.1">
    <property type="nucleotide sequence ID" value="NZ_JBHTEB010000001.1"/>
</dbReference>
<keyword evidence="4" id="KW-1185">Reference proteome</keyword>
<proteinExistence type="predicted"/>
<feature type="compositionally biased region" description="Basic residues" evidence="1">
    <location>
        <begin position="140"/>
        <end position="154"/>
    </location>
</feature>
<evidence type="ECO:0000313" key="4">
    <source>
        <dbReference type="Proteomes" id="UP001597023"/>
    </source>
</evidence>
<gene>
    <name evidence="3" type="ORF">ACFQZ6_29700</name>
</gene>